<dbReference type="InterPro" id="IPR006685">
    <property type="entry name" value="MscS_channel_2nd"/>
</dbReference>
<proteinExistence type="predicted"/>
<protein>
    <recommendedName>
        <fullName evidence="2">Mechanosensitive ion channel MscS domain-containing protein</fullName>
    </recommendedName>
</protein>
<evidence type="ECO:0000259" key="2">
    <source>
        <dbReference type="Pfam" id="PF00924"/>
    </source>
</evidence>
<dbReference type="InterPro" id="IPR010920">
    <property type="entry name" value="LSM_dom_sf"/>
</dbReference>
<feature type="domain" description="Mechanosensitive ion channel MscS" evidence="2">
    <location>
        <begin position="134"/>
        <end position="191"/>
    </location>
</feature>
<feature type="transmembrane region" description="Helical" evidence="1">
    <location>
        <begin position="49"/>
        <end position="74"/>
    </location>
</feature>
<dbReference type="GO" id="GO:0016020">
    <property type="term" value="C:membrane"/>
    <property type="evidence" value="ECO:0007669"/>
    <property type="project" value="InterPro"/>
</dbReference>
<organism evidence="3">
    <name type="scientific">Pseudenhygromyxa salsuginis</name>
    <dbReference type="NCBI Taxonomy" id="442868"/>
    <lineage>
        <taxon>Bacteria</taxon>
        <taxon>Pseudomonadati</taxon>
        <taxon>Myxococcota</taxon>
        <taxon>Polyangia</taxon>
        <taxon>Nannocystales</taxon>
        <taxon>Nannocystaceae</taxon>
        <taxon>Pseudenhygromyxa</taxon>
    </lineage>
</organism>
<evidence type="ECO:0000313" key="3">
    <source>
        <dbReference type="EMBL" id="AYM52700.1"/>
    </source>
</evidence>
<dbReference type="AlphaFoldDB" id="A0A3S7UVB9"/>
<dbReference type="EMBL" id="MH908882">
    <property type="protein sequence ID" value="AYM52700.1"/>
    <property type="molecule type" value="Genomic_DNA"/>
</dbReference>
<dbReference type="Pfam" id="PF00924">
    <property type="entry name" value="MS_channel_2nd"/>
    <property type="match status" value="1"/>
</dbReference>
<feature type="transmembrane region" description="Helical" evidence="1">
    <location>
        <begin position="86"/>
        <end position="108"/>
    </location>
</feature>
<dbReference type="GO" id="GO:0008381">
    <property type="term" value="F:mechanosensitive monoatomic ion channel activity"/>
    <property type="evidence" value="ECO:0007669"/>
    <property type="project" value="UniProtKB-ARBA"/>
</dbReference>
<dbReference type="SUPFAM" id="SSF50182">
    <property type="entry name" value="Sm-like ribonucleoproteins"/>
    <property type="match status" value="1"/>
</dbReference>
<keyword evidence="1" id="KW-1133">Transmembrane helix</keyword>
<accession>A0A3S7UVB9</accession>
<reference evidence="3" key="1">
    <citation type="journal article" date="2018" name="J. Ind. Microbiol. Biotechnol.">
        <title>Genome mining reveals uncommon alkylpyrones as type III PKS products from myxobacteria.</title>
        <authorList>
            <person name="Hug J.J."/>
            <person name="Panter F."/>
            <person name="Krug D."/>
            <person name="Muller R."/>
        </authorList>
    </citation>
    <scope>NUCLEOTIDE SEQUENCE</scope>
    <source>
        <strain evidence="3">MNa10638</strain>
    </source>
</reference>
<feature type="transmembrane region" description="Helical" evidence="1">
    <location>
        <begin position="114"/>
        <end position="134"/>
    </location>
</feature>
<keyword evidence="1" id="KW-0472">Membrane</keyword>
<sequence length="320" mass="34045">MSALLQLLAFSPAPDPDLDGTAAVAAPAGLAARLDGELAALLEMSRSTLIGVALVLLIAWALASIGPMAVRTAWRLGYDRRRRLGLLASVTRLAGLLLAFAGCLRPILSRAPTLGILLSLALLTLLTLAAPAALRNLSAGLGLMTRTRMREGDLIEIGLERGPLRGTIRDIGLLRVSLRTAEGGLTHVPAADFDRLPVVVGSRRAAVPVEAHALVGPALDPAVLERLRRELWFSPFRRAGTELRVSHDSSSGRLELRIDTWAAQSPVEVEQHLRALLRRVLARSGSEQLPASIGATAIIETASEHADLPTSPIPPMEVRP</sequence>
<evidence type="ECO:0000256" key="1">
    <source>
        <dbReference type="SAM" id="Phobius"/>
    </source>
</evidence>
<keyword evidence="1" id="KW-0812">Transmembrane</keyword>
<name>A0A3S7UVB9_9BACT</name>